<dbReference type="InterPro" id="IPR036249">
    <property type="entry name" value="Thioredoxin-like_sf"/>
</dbReference>
<dbReference type="InterPro" id="IPR017937">
    <property type="entry name" value="Thioredoxin_CS"/>
</dbReference>
<feature type="domain" description="Thioredoxin" evidence="3">
    <location>
        <begin position="36"/>
        <end position="133"/>
    </location>
</feature>
<reference evidence="4 5" key="1">
    <citation type="submission" date="2023-02" db="EMBL/GenBank/DDBJ databases">
        <title>Vibrio intestini sp. nov., a close relative of Vibrio cholerae isolated from the intestine of Healthy Culter dabryi.</title>
        <authorList>
            <person name="Wu N."/>
        </authorList>
    </citation>
    <scope>NUCLEOTIDE SEQUENCE [LARGE SCALE GENOMIC DNA]</scope>
    <source>
        <strain evidence="4 5">DSL-7</strain>
    </source>
</reference>
<feature type="chain" id="PRO_5047295157" evidence="2">
    <location>
        <begin position="26"/>
        <end position="140"/>
    </location>
</feature>
<accession>A0ABT5UW52</accession>
<dbReference type="SUPFAM" id="SSF52833">
    <property type="entry name" value="Thioredoxin-like"/>
    <property type="match status" value="1"/>
</dbReference>
<feature type="signal peptide" evidence="2">
    <location>
        <begin position="1"/>
        <end position="25"/>
    </location>
</feature>
<keyword evidence="2" id="KW-0732">Signal</keyword>
<organism evidence="4 5">
    <name type="scientific">Vibrio chanodichtyis</name>
    <dbReference type="NCBI Taxonomy" id="3027932"/>
    <lineage>
        <taxon>Bacteria</taxon>
        <taxon>Pseudomonadati</taxon>
        <taxon>Pseudomonadota</taxon>
        <taxon>Gammaproteobacteria</taxon>
        <taxon>Vibrionales</taxon>
        <taxon>Vibrionaceae</taxon>
        <taxon>Vibrio</taxon>
    </lineage>
</organism>
<dbReference type="EMBL" id="JARBFT010000001">
    <property type="protein sequence ID" value="MDE1513638.1"/>
    <property type="molecule type" value="Genomic_DNA"/>
</dbReference>
<dbReference type="PROSITE" id="PS00194">
    <property type="entry name" value="THIOREDOXIN_1"/>
    <property type="match status" value="1"/>
</dbReference>
<dbReference type="InterPro" id="IPR013766">
    <property type="entry name" value="Thioredoxin_domain"/>
</dbReference>
<evidence type="ECO:0000256" key="2">
    <source>
        <dbReference type="SAM" id="SignalP"/>
    </source>
</evidence>
<evidence type="ECO:0000259" key="3">
    <source>
        <dbReference type="Pfam" id="PF00085"/>
    </source>
</evidence>
<evidence type="ECO:0000256" key="1">
    <source>
        <dbReference type="ARBA" id="ARBA00023284"/>
    </source>
</evidence>
<dbReference type="Gene3D" id="3.40.30.10">
    <property type="entry name" value="Glutaredoxin"/>
    <property type="match status" value="1"/>
</dbReference>
<evidence type="ECO:0000313" key="4">
    <source>
        <dbReference type="EMBL" id="MDE1513638.1"/>
    </source>
</evidence>
<evidence type="ECO:0000313" key="5">
    <source>
        <dbReference type="Proteomes" id="UP001216189"/>
    </source>
</evidence>
<keyword evidence="5" id="KW-1185">Reference proteome</keyword>
<protein>
    <submittedName>
        <fullName evidence="4">Thioredoxin family protein</fullName>
    </submittedName>
</protein>
<dbReference type="RefSeq" id="WP_274721393.1">
    <property type="nucleotide sequence ID" value="NZ_JARBFT010000001.1"/>
</dbReference>
<sequence>MKKALYTAMISLVATLWLSTTNAMNNTMENTYKMPFTEQAWKEAQMQADQITLIVVHADWCPTCRAQNKVINAYFQDNPHSKIKQLIIDFDAQKEWVTYFKAPRQSTLLLYKGDQQQWFSVAETRRNKIFQALSSAESGL</sequence>
<comment type="caution">
    <text evidence="4">The sequence shown here is derived from an EMBL/GenBank/DDBJ whole genome shotgun (WGS) entry which is preliminary data.</text>
</comment>
<dbReference type="Pfam" id="PF00085">
    <property type="entry name" value="Thioredoxin"/>
    <property type="match status" value="1"/>
</dbReference>
<name>A0ABT5UW52_9VIBR</name>
<proteinExistence type="predicted"/>
<dbReference type="Proteomes" id="UP001216189">
    <property type="component" value="Unassembled WGS sequence"/>
</dbReference>
<gene>
    <name evidence="4" type="ORF">PUN32_01250</name>
</gene>
<dbReference type="CDD" id="cd02947">
    <property type="entry name" value="TRX_family"/>
    <property type="match status" value="1"/>
</dbReference>
<keyword evidence="1" id="KW-0676">Redox-active center</keyword>